<evidence type="ECO:0000313" key="2">
    <source>
        <dbReference type="EMBL" id="KAF5543127.1"/>
    </source>
</evidence>
<feature type="compositionally biased region" description="Low complexity" evidence="1">
    <location>
        <begin position="167"/>
        <end position="205"/>
    </location>
</feature>
<evidence type="ECO:0000313" key="3">
    <source>
        <dbReference type="Proteomes" id="UP000582016"/>
    </source>
</evidence>
<feature type="compositionally biased region" description="Basic and acidic residues" evidence="1">
    <location>
        <begin position="67"/>
        <end position="84"/>
    </location>
</feature>
<feature type="compositionally biased region" description="Basic and acidic residues" evidence="1">
    <location>
        <begin position="116"/>
        <end position="125"/>
    </location>
</feature>
<dbReference type="OrthoDB" id="5075095at2759"/>
<protein>
    <submittedName>
        <fullName evidence="2">Uncharacterized protein</fullName>
    </submittedName>
</protein>
<sequence length="436" mass="48321">MSLWGMRFHHTAKMSEPFRQSAERKGCQQLDFLVTLRNQAIIFASSEDILIYASFIDLPQPTPDEAETLRESSSDEATTEHESDQEQEDSTEDPWDSQAAASAAAVDEADAVDSQGDTRSEEHAGDGTLPDAEAASLPPPAAQASNIDTTTAESSVTANKYLTNDLGSSEGSNGQSSSEPMNADSPSPTNTGDTNTNGTNPEGNSQQWLTNTPGSPYDNQVATSPNNANSPSQADEAQEDGEAGANSVGEGEGIPAQHNNIRVPIYMRPSTLFDTPPTWADQYKKFFDRALMAWKFFYIKRAPRPLRARLEDRRTHEAAVKRYNLINLGFYPLVTAGHLLELHRRIADVAHFCDFMSDNMQEIEFDRKMRKEVMYTYPSNSPLRLRTKGLGSSLRYVTHVDEGWADSEDNEDNWGMPPPAKKRSLIQFHSSQNMSW</sequence>
<reference evidence="2 3" key="1">
    <citation type="submission" date="2020-05" db="EMBL/GenBank/DDBJ databases">
        <title>Identification and distribution of gene clusters putatively required for synthesis of sphingolipid metabolism inhibitors in phylogenetically diverse species of the filamentous fungus Fusarium.</title>
        <authorList>
            <person name="Kim H.-S."/>
            <person name="Busman M."/>
            <person name="Brown D.W."/>
            <person name="Divon H."/>
            <person name="Uhlig S."/>
            <person name="Proctor R.H."/>
        </authorList>
    </citation>
    <scope>NUCLEOTIDE SEQUENCE [LARGE SCALE GENOMIC DNA]</scope>
    <source>
        <strain evidence="2 3">NRRL 13617</strain>
    </source>
</reference>
<feature type="compositionally biased region" description="Polar residues" evidence="1">
    <location>
        <begin position="145"/>
        <end position="166"/>
    </location>
</feature>
<feature type="compositionally biased region" description="Polar residues" evidence="1">
    <location>
        <begin position="206"/>
        <end position="232"/>
    </location>
</feature>
<keyword evidence="3" id="KW-1185">Reference proteome</keyword>
<proteinExistence type="predicted"/>
<feature type="compositionally biased region" description="Low complexity" evidence="1">
    <location>
        <begin position="96"/>
        <end position="106"/>
    </location>
</feature>
<comment type="caution">
    <text evidence="2">The sequence shown here is derived from an EMBL/GenBank/DDBJ whole genome shotgun (WGS) entry which is preliminary data.</text>
</comment>
<organism evidence="2 3">
    <name type="scientific">Fusarium phyllophilum</name>
    <dbReference type="NCBI Taxonomy" id="47803"/>
    <lineage>
        <taxon>Eukaryota</taxon>
        <taxon>Fungi</taxon>
        <taxon>Dikarya</taxon>
        <taxon>Ascomycota</taxon>
        <taxon>Pezizomycotina</taxon>
        <taxon>Sordariomycetes</taxon>
        <taxon>Hypocreomycetidae</taxon>
        <taxon>Hypocreales</taxon>
        <taxon>Nectriaceae</taxon>
        <taxon>Fusarium</taxon>
        <taxon>Fusarium fujikuroi species complex</taxon>
    </lineage>
</organism>
<evidence type="ECO:0000256" key="1">
    <source>
        <dbReference type="SAM" id="MobiDB-lite"/>
    </source>
</evidence>
<name>A0A8H5MW92_9HYPO</name>
<dbReference type="AlphaFoldDB" id="A0A8H5MW92"/>
<dbReference type="EMBL" id="JAAOAQ010000526">
    <property type="protein sequence ID" value="KAF5543127.1"/>
    <property type="molecule type" value="Genomic_DNA"/>
</dbReference>
<dbReference type="Proteomes" id="UP000582016">
    <property type="component" value="Unassembled WGS sequence"/>
</dbReference>
<accession>A0A8H5MW92</accession>
<feature type="compositionally biased region" description="Acidic residues" evidence="1">
    <location>
        <begin position="85"/>
        <end position="95"/>
    </location>
</feature>
<feature type="region of interest" description="Disordered" evidence="1">
    <location>
        <begin position="62"/>
        <end position="256"/>
    </location>
</feature>
<gene>
    <name evidence="2" type="ORF">FPHYL_11341</name>
</gene>